<comment type="caution">
    <text evidence="2">The sequence shown here is derived from an EMBL/GenBank/DDBJ whole genome shotgun (WGS) entry which is preliminary data.</text>
</comment>
<accession>A0A164ZJS0</accession>
<dbReference type="Gene3D" id="1.25.10.10">
    <property type="entry name" value="Leucine-rich Repeat Variant"/>
    <property type="match status" value="1"/>
</dbReference>
<sequence length="210" mass="23455">MMNLPDSLFPDFENSECAFTNGGATANGVRALDLSLASVDELLQLLGEPEHREKAISLLTRIKIDDPIAKDSVHHLLQSGFFPMCLRSIEFGNDLSQSTASWIISRLLIQKQGLQYCYEPTTRMCAIMRVFKDAIEKMHDKPSATVLKNIIQCYLIVSETSRGCLLIKSFIPSILMSAPYINALRAHPASIKNLLEIFQRLAKGHETTTD</sequence>
<dbReference type="GO" id="GO:0006402">
    <property type="term" value="P:mRNA catabolic process"/>
    <property type="evidence" value="ECO:0007669"/>
    <property type="project" value="InterPro"/>
</dbReference>
<dbReference type="AlphaFoldDB" id="A0A164ZJS0"/>
<proteinExistence type="inferred from homology"/>
<dbReference type="InterPro" id="IPR016024">
    <property type="entry name" value="ARM-type_fold"/>
</dbReference>
<dbReference type="Pfam" id="PF04078">
    <property type="entry name" value="Rcd1"/>
    <property type="match status" value="1"/>
</dbReference>
<comment type="similarity">
    <text evidence="1">Belongs to the CNOT9 family.</text>
</comment>
<evidence type="ECO:0000313" key="2">
    <source>
        <dbReference type="EMBL" id="KZM96024.1"/>
    </source>
</evidence>
<evidence type="ECO:0000256" key="1">
    <source>
        <dbReference type="ARBA" id="ARBA00006385"/>
    </source>
</evidence>
<name>A0A164ZJS0_DAUCS</name>
<dbReference type="GO" id="GO:0030014">
    <property type="term" value="C:CCR4-NOT complex"/>
    <property type="evidence" value="ECO:0007669"/>
    <property type="project" value="InterPro"/>
</dbReference>
<gene>
    <name evidence="2" type="ORF">DCAR_019266</name>
</gene>
<organism evidence="2">
    <name type="scientific">Daucus carota subsp. sativus</name>
    <name type="common">Carrot</name>
    <dbReference type="NCBI Taxonomy" id="79200"/>
    <lineage>
        <taxon>Eukaryota</taxon>
        <taxon>Viridiplantae</taxon>
        <taxon>Streptophyta</taxon>
        <taxon>Embryophyta</taxon>
        <taxon>Tracheophyta</taxon>
        <taxon>Spermatophyta</taxon>
        <taxon>Magnoliopsida</taxon>
        <taxon>eudicotyledons</taxon>
        <taxon>Gunneridae</taxon>
        <taxon>Pentapetalae</taxon>
        <taxon>asterids</taxon>
        <taxon>campanulids</taxon>
        <taxon>Apiales</taxon>
        <taxon>Apiaceae</taxon>
        <taxon>Apioideae</taxon>
        <taxon>Scandiceae</taxon>
        <taxon>Daucinae</taxon>
        <taxon>Daucus</taxon>
        <taxon>Daucus sect. Daucus</taxon>
    </lineage>
</organism>
<dbReference type="PANTHER" id="PTHR12262">
    <property type="entry name" value="CCR4-NOT TRANSCRIPTION COMPLEX SUBUNIT 9"/>
    <property type="match status" value="1"/>
</dbReference>
<dbReference type="STRING" id="79200.A0A164ZJS0"/>
<evidence type="ECO:0008006" key="3">
    <source>
        <dbReference type="Google" id="ProtNLM"/>
    </source>
</evidence>
<dbReference type="InterPro" id="IPR007216">
    <property type="entry name" value="CNOT9"/>
</dbReference>
<protein>
    <recommendedName>
        <fullName evidence="3">CCR4-NOT transcription complex subunit 11</fullName>
    </recommendedName>
</protein>
<dbReference type="InterPro" id="IPR011989">
    <property type="entry name" value="ARM-like"/>
</dbReference>
<reference evidence="2" key="1">
    <citation type="journal article" date="2016" name="Nat. Genet.">
        <title>A high-quality carrot genome assembly provides new insights into carotenoid accumulation and asterid genome evolution.</title>
        <authorList>
            <person name="Iorizzo M."/>
            <person name="Ellison S."/>
            <person name="Senalik D."/>
            <person name="Zeng P."/>
            <person name="Satapoomin P."/>
            <person name="Huang J."/>
            <person name="Bowman M."/>
            <person name="Iovene M."/>
            <person name="Sanseverino W."/>
            <person name="Cavagnaro P."/>
            <person name="Yildiz M."/>
            <person name="Macko-Podgorni A."/>
            <person name="Moranska E."/>
            <person name="Grzebelus E."/>
            <person name="Grzebelus D."/>
            <person name="Ashrafi H."/>
            <person name="Zheng Z."/>
            <person name="Cheng S."/>
            <person name="Spooner D."/>
            <person name="Van Deynze A."/>
            <person name="Simon P."/>
        </authorList>
    </citation>
    <scope>NUCLEOTIDE SEQUENCE [LARGE SCALE GENOMIC DNA]</scope>
    <source>
        <tissue evidence="2">Leaf</tissue>
    </source>
</reference>
<dbReference type="EMBL" id="LNRQ01000005">
    <property type="protein sequence ID" value="KZM96024.1"/>
    <property type="molecule type" value="Genomic_DNA"/>
</dbReference>
<dbReference type="SUPFAM" id="SSF48371">
    <property type="entry name" value="ARM repeat"/>
    <property type="match status" value="1"/>
</dbReference>
<dbReference type="Gramene" id="KZM96024">
    <property type="protein sequence ID" value="KZM96024"/>
    <property type="gene ID" value="DCAR_019266"/>
</dbReference>